<protein>
    <submittedName>
        <fullName evidence="1">Uncharacterized protein</fullName>
    </submittedName>
</protein>
<evidence type="ECO:0000313" key="2">
    <source>
        <dbReference type="Proteomes" id="UP001156690"/>
    </source>
</evidence>
<dbReference type="AlphaFoldDB" id="A0AAV5NJG7"/>
<name>A0AAV5NJG7_9VIBR</name>
<organism evidence="1 2">
    <name type="scientific">Vibrio penaeicida</name>
    <dbReference type="NCBI Taxonomy" id="104609"/>
    <lineage>
        <taxon>Bacteria</taxon>
        <taxon>Pseudomonadati</taxon>
        <taxon>Pseudomonadota</taxon>
        <taxon>Gammaproteobacteria</taxon>
        <taxon>Vibrionales</taxon>
        <taxon>Vibrionaceae</taxon>
        <taxon>Vibrio</taxon>
    </lineage>
</organism>
<accession>A0AAV5NJG7</accession>
<proteinExistence type="predicted"/>
<dbReference type="Proteomes" id="UP001156690">
    <property type="component" value="Unassembled WGS sequence"/>
</dbReference>
<evidence type="ECO:0000313" key="1">
    <source>
        <dbReference type="EMBL" id="GLQ70780.1"/>
    </source>
</evidence>
<comment type="caution">
    <text evidence="1">The sequence shown here is derived from an EMBL/GenBank/DDBJ whole genome shotgun (WGS) entry which is preliminary data.</text>
</comment>
<sequence length="282" mass="31933">MKTSKYEMNMESSQYVSGPANRMISSQSESLVSRLCGIVNRCRTDLEKVSEPAPCLIFLPEKQTSDDFTPLYQELKRYFYPLRSSMPKLIYTYGRASFLMSLAKLDKLIQQYSDSGVWLLGIDSSSAFCTQDEVAEPEISINDSFFLVKAVSSKDGLVFEWGQIDASTLDKQCGDSIRFLMRAGAKSARTSFTKICLPFGAPLNVVEEWSNEIHHIHKYVNEQSEYSFTETEVGDLGANSGLWKILQLEREQRTNPVDGFHCFQLDVSNNKFRAAAALTWRV</sequence>
<dbReference type="EMBL" id="BSNX01000001">
    <property type="protein sequence ID" value="GLQ70780.1"/>
    <property type="molecule type" value="Genomic_DNA"/>
</dbReference>
<keyword evidence="2" id="KW-1185">Reference proteome</keyword>
<reference evidence="2" key="1">
    <citation type="journal article" date="2019" name="Int. J. Syst. Evol. Microbiol.">
        <title>The Global Catalogue of Microorganisms (GCM) 10K type strain sequencing project: providing services to taxonomists for standard genome sequencing and annotation.</title>
        <authorList>
            <consortium name="The Broad Institute Genomics Platform"/>
            <consortium name="The Broad Institute Genome Sequencing Center for Infectious Disease"/>
            <person name="Wu L."/>
            <person name="Ma J."/>
        </authorList>
    </citation>
    <scope>NUCLEOTIDE SEQUENCE [LARGE SCALE GENOMIC DNA]</scope>
    <source>
        <strain evidence="2">NBRC 15640</strain>
    </source>
</reference>
<gene>
    <name evidence="1" type="ORF">GCM10007932_01400</name>
</gene>